<feature type="non-terminal residue" evidence="1">
    <location>
        <position position="1"/>
    </location>
</feature>
<dbReference type="OrthoDB" id="4957064at2759"/>
<sequence length="81" mass="8681">MHTDISAAYAPGLMAGIAGFCQRLDDLDRMIKDRFDGIENRVGAIENVLDSLKNIVGAIGNRLGAIESRIDATEAIVARHG</sequence>
<dbReference type="Proteomes" id="UP000807469">
    <property type="component" value="Unassembled WGS sequence"/>
</dbReference>
<organism evidence="1 2">
    <name type="scientific">Pholiota conissans</name>
    <dbReference type="NCBI Taxonomy" id="109636"/>
    <lineage>
        <taxon>Eukaryota</taxon>
        <taxon>Fungi</taxon>
        <taxon>Dikarya</taxon>
        <taxon>Basidiomycota</taxon>
        <taxon>Agaricomycotina</taxon>
        <taxon>Agaricomycetes</taxon>
        <taxon>Agaricomycetidae</taxon>
        <taxon>Agaricales</taxon>
        <taxon>Agaricineae</taxon>
        <taxon>Strophariaceae</taxon>
        <taxon>Pholiota</taxon>
    </lineage>
</organism>
<accession>A0A9P6CVS1</accession>
<dbReference type="AlphaFoldDB" id="A0A9P6CVS1"/>
<evidence type="ECO:0000313" key="2">
    <source>
        <dbReference type="Proteomes" id="UP000807469"/>
    </source>
</evidence>
<comment type="caution">
    <text evidence="1">The sequence shown here is derived from an EMBL/GenBank/DDBJ whole genome shotgun (WGS) entry which is preliminary data.</text>
</comment>
<name>A0A9P6CVS1_9AGAR</name>
<protein>
    <submittedName>
        <fullName evidence="1">Uncharacterized protein</fullName>
    </submittedName>
</protein>
<reference evidence="1" key="1">
    <citation type="submission" date="2020-11" db="EMBL/GenBank/DDBJ databases">
        <authorList>
            <consortium name="DOE Joint Genome Institute"/>
            <person name="Ahrendt S."/>
            <person name="Riley R."/>
            <person name="Andreopoulos W."/>
            <person name="Labutti K."/>
            <person name="Pangilinan J."/>
            <person name="Ruiz-Duenas F.J."/>
            <person name="Barrasa J.M."/>
            <person name="Sanchez-Garcia M."/>
            <person name="Camarero S."/>
            <person name="Miyauchi S."/>
            <person name="Serrano A."/>
            <person name="Linde D."/>
            <person name="Babiker R."/>
            <person name="Drula E."/>
            <person name="Ayuso-Fernandez I."/>
            <person name="Pacheco R."/>
            <person name="Padilla G."/>
            <person name="Ferreira P."/>
            <person name="Barriuso J."/>
            <person name="Kellner H."/>
            <person name="Castanera R."/>
            <person name="Alfaro M."/>
            <person name="Ramirez L."/>
            <person name="Pisabarro A.G."/>
            <person name="Kuo A."/>
            <person name="Tritt A."/>
            <person name="Lipzen A."/>
            <person name="He G."/>
            <person name="Yan M."/>
            <person name="Ng V."/>
            <person name="Cullen D."/>
            <person name="Martin F."/>
            <person name="Rosso M.-N."/>
            <person name="Henrissat B."/>
            <person name="Hibbett D."/>
            <person name="Martinez A.T."/>
            <person name="Grigoriev I.V."/>
        </authorList>
    </citation>
    <scope>NUCLEOTIDE SEQUENCE</scope>
    <source>
        <strain evidence="1">CIRM-BRFM 674</strain>
    </source>
</reference>
<gene>
    <name evidence="1" type="ORF">BDN70DRAFT_884199</name>
</gene>
<keyword evidence="2" id="KW-1185">Reference proteome</keyword>
<dbReference type="EMBL" id="MU155350">
    <property type="protein sequence ID" value="KAF9475030.1"/>
    <property type="molecule type" value="Genomic_DNA"/>
</dbReference>
<evidence type="ECO:0000313" key="1">
    <source>
        <dbReference type="EMBL" id="KAF9475030.1"/>
    </source>
</evidence>
<proteinExistence type="predicted"/>